<dbReference type="RefSeq" id="WP_251610656.1">
    <property type="nucleotide sequence ID" value="NZ_JAMQJY010000003.1"/>
</dbReference>
<protein>
    <submittedName>
        <fullName evidence="2">Uncharacterized protein</fullName>
    </submittedName>
</protein>
<evidence type="ECO:0000313" key="2">
    <source>
        <dbReference type="EMBL" id="MCM2677148.1"/>
    </source>
</evidence>
<keyword evidence="1" id="KW-1133">Transmembrane helix</keyword>
<name>A0ABT0XML2_9BACI</name>
<accession>A0ABT0XML2</accession>
<comment type="caution">
    <text evidence="2">The sequence shown here is derived from an EMBL/GenBank/DDBJ whole genome shotgun (WGS) entry which is preliminary data.</text>
</comment>
<reference evidence="2" key="1">
    <citation type="submission" date="2022-06" db="EMBL/GenBank/DDBJ databases">
        <title>Alkalicoccobacillus porphyridii sp. nov., isolated from a marine red alga, Porphyridium purpureum and reclassification of Shouchella plakortidis and Shouchella gibsonii as Alkalicoccobacillus plakortidis comb. nov. and Alkalicoccobacillus gibsonii comb. nov.</title>
        <authorList>
            <person name="Kim K.H."/>
            <person name="Lee J.K."/>
            <person name="Han D.M."/>
            <person name="Baek J.H."/>
            <person name="Jeon C.O."/>
        </authorList>
    </citation>
    <scope>NUCLEOTIDE SEQUENCE</scope>
    <source>
        <strain evidence="2">DSM 19153</strain>
    </source>
</reference>
<dbReference type="Proteomes" id="UP001203665">
    <property type="component" value="Unassembled WGS sequence"/>
</dbReference>
<dbReference type="EMBL" id="JAMQJY010000003">
    <property type="protein sequence ID" value="MCM2677148.1"/>
    <property type="molecule type" value="Genomic_DNA"/>
</dbReference>
<evidence type="ECO:0000313" key="3">
    <source>
        <dbReference type="Proteomes" id="UP001203665"/>
    </source>
</evidence>
<proteinExistence type="predicted"/>
<keyword evidence="1" id="KW-0812">Transmembrane</keyword>
<organism evidence="2 3">
    <name type="scientific">Alkalicoccobacillus plakortidis</name>
    <dbReference type="NCBI Taxonomy" id="444060"/>
    <lineage>
        <taxon>Bacteria</taxon>
        <taxon>Bacillati</taxon>
        <taxon>Bacillota</taxon>
        <taxon>Bacilli</taxon>
        <taxon>Bacillales</taxon>
        <taxon>Bacillaceae</taxon>
        <taxon>Alkalicoccobacillus</taxon>
    </lineage>
</organism>
<sequence length="51" mass="5987">MNIFFSIISALIMLFLLFIVIEKAVQRGIDSSRLGVLIQEYIEERRSEKKK</sequence>
<gene>
    <name evidence="2" type="ORF">NDM98_18065</name>
</gene>
<keyword evidence="3" id="KW-1185">Reference proteome</keyword>
<keyword evidence="1" id="KW-0472">Membrane</keyword>
<evidence type="ECO:0000256" key="1">
    <source>
        <dbReference type="SAM" id="Phobius"/>
    </source>
</evidence>
<feature type="transmembrane region" description="Helical" evidence="1">
    <location>
        <begin position="6"/>
        <end position="25"/>
    </location>
</feature>